<sequence length="135" mass="14920">MKSAVVSATLLITFAIFLVSHAEDGSSDDGSTGGSEEQEVKFCNDNTTAEERNTTLVCVLKTEDPDAERLKNYMESAKMNSSVIADLLCNNTNRLNEQILKSEGKNLSTGEEPELIDTFRHCEAQSYTKTRQYSV</sequence>
<feature type="chain" id="PRO_5007285911" evidence="2">
    <location>
        <begin position="23"/>
        <end position="135"/>
    </location>
</feature>
<dbReference type="EMBL" id="GEDV01006714">
    <property type="protein sequence ID" value="JAP81843.1"/>
    <property type="molecule type" value="Transcribed_RNA"/>
</dbReference>
<dbReference type="AlphaFoldDB" id="A0A131YRF9"/>
<evidence type="ECO:0000256" key="1">
    <source>
        <dbReference type="SAM" id="MobiDB-lite"/>
    </source>
</evidence>
<proteinExistence type="predicted"/>
<accession>A0A131YRF9</accession>
<feature type="signal peptide" evidence="2">
    <location>
        <begin position="1"/>
        <end position="22"/>
    </location>
</feature>
<feature type="region of interest" description="Disordered" evidence="1">
    <location>
        <begin position="24"/>
        <end position="46"/>
    </location>
</feature>
<evidence type="ECO:0000313" key="3">
    <source>
        <dbReference type="EMBL" id="JAP81843.1"/>
    </source>
</evidence>
<reference evidence="3" key="1">
    <citation type="journal article" date="2016" name="Ticks Tick Borne Dis.">
        <title>De novo assembly and annotation of the salivary gland transcriptome of Rhipicephalus appendiculatus male and female ticks during blood feeding.</title>
        <authorList>
            <person name="de Castro M.H."/>
            <person name="de Klerk D."/>
            <person name="Pienaar R."/>
            <person name="Latif A.A."/>
            <person name="Rees D.J."/>
            <person name="Mans B.J."/>
        </authorList>
    </citation>
    <scope>NUCLEOTIDE SEQUENCE</scope>
    <source>
        <tissue evidence="3">Salivary glands</tissue>
    </source>
</reference>
<keyword evidence="2" id="KW-0732">Signal</keyword>
<protein>
    <submittedName>
        <fullName evidence="3">14 kDa family member</fullName>
    </submittedName>
</protein>
<organism evidence="3">
    <name type="scientific">Rhipicephalus appendiculatus</name>
    <name type="common">Brown ear tick</name>
    <dbReference type="NCBI Taxonomy" id="34631"/>
    <lineage>
        <taxon>Eukaryota</taxon>
        <taxon>Metazoa</taxon>
        <taxon>Ecdysozoa</taxon>
        <taxon>Arthropoda</taxon>
        <taxon>Chelicerata</taxon>
        <taxon>Arachnida</taxon>
        <taxon>Acari</taxon>
        <taxon>Parasitiformes</taxon>
        <taxon>Ixodida</taxon>
        <taxon>Ixodoidea</taxon>
        <taxon>Ixodidae</taxon>
        <taxon>Rhipicephalinae</taxon>
        <taxon>Rhipicephalus</taxon>
        <taxon>Rhipicephalus</taxon>
    </lineage>
</organism>
<evidence type="ECO:0000256" key="2">
    <source>
        <dbReference type="SAM" id="SignalP"/>
    </source>
</evidence>
<name>A0A131YRF9_RHIAP</name>